<evidence type="ECO:0000256" key="12">
    <source>
        <dbReference type="ARBA" id="ARBA00023055"/>
    </source>
</evidence>
<dbReference type="PROSITE" id="PS01187">
    <property type="entry name" value="EGF_CA"/>
    <property type="match status" value="1"/>
</dbReference>
<evidence type="ECO:0000256" key="14">
    <source>
        <dbReference type="ARBA" id="ARBA00023136"/>
    </source>
</evidence>
<keyword evidence="4 22" id="KW-0245">EGF-like domain</keyword>
<dbReference type="CDD" id="cd00054">
    <property type="entry name" value="EGF_CA"/>
    <property type="match status" value="2"/>
</dbReference>
<dbReference type="InterPro" id="IPR000033">
    <property type="entry name" value="LDLR_classB_rpt"/>
</dbReference>
<dbReference type="SUPFAM" id="SSF57424">
    <property type="entry name" value="LDL receptor-like module"/>
    <property type="match status" value="2"/>
</dbReference>
<evidence type="ECO:0000256" key="5">
    <source>
        <dbReference type="ARBA" id="ARBA00022548"/>
    </source>
</evidence>
<dbReference type="FunFam" id="2.10.25.10:FF:000052">
    <property type="entry name" value="low-density lipoprotein receptor isoform X1"/>
    <property type="match status" value="1"/>
</dbReference>
<evidence type="ECO:0000256" key="15">
    <source>
        <dbReference type="ARBA" id="ARBA00023157"/>
    </source>
</evidence>
<dbReference type="FunFam" id="4.10.400.10:FF:000111">
    <property type="entry name" value="Low density lipoprotein receptor"/>
    <property type="match status" value="1"/>
</dbReference>
<feature type="disulfide bond" evidence="23">
    <location>
        <begin position="27"/>
        <end position="39"/>
    </location>
</feature>
<feature type="chain" id="PRO_5034839020" evidence="26">
    <location>
        <begin position="23"/>
        <end position="687"/>
    </location>
</feature>
<keyword evidence="14 25" id="KW-0472">Membrane</keyword>
<dbReference type="SMART" id="SM00181">
    <property type="entry name" value="EGF"/>
    <property type="match status" value="3"/>
</dbReference>
<evidence type="ECO:0000256" key="8">
    <source>
        <dbReference type="ARBA" id="ARBA00022710"/>
    </source>
</evidence>
<evidence type="ECO:0000313" key="29">
    <source>
        <dbReference type="Proteomes" id="UP000694425"/>
    </source>
</evidence>
<keyword evidence="20" id="KW-0753">Steroid metabolism</keyword>
<evidence type="ECO:0000256" key="2">
    <source>
        <dbReference type="ARBA" id="ARBA00009939"/>
    </source>
</evidence>
<dbReference type="Gene3D" id="2.120.10.30">
    <property type="entry name" value="TolB, C-terminal domain"/>
    <property type="match status" value="1"/>
</dbReference>
<dbReference type="InterPro" id="IPR011042">
    <property type="entry name" value="6-blade_b-propeller_TolB-like"/>
</dbReference>
<dbReference type="GO" id="GO:0042562">
    <property type="term" value="F:hormone binding"/>
    <property type="evidence" value="ECO:0007669"/>
    <property type="project" value="TreeGrafter"/>
</dbReference>
<dbReference type="FunFam" id="2.10.25.10:FF:000009">
    <property type="entry name" value="Low-density lipoprotein receptor isoform 1"/>
    <property type="match status" value="1"/>
</dbReference>
<dbReference type="Pfam" id="PF14670">
    <property type="entry name" value="FXa_inhibition"/>
    <property type="match status" value="1"/>
</dbReference>
<dbReference type="InterPro" id="IPR002172">
    <property type="entry name" value="LDrepeatLR_classA_rpt"/>
</dbReference>
<comment type="subcellular location">
    <subcellularLocation>
        <location evidence="21">Endomembrane system</location>
        <topology evidence="21">Single-pass type I membrane protein</topology>
    </subcellularLocation>
    <subcellularLocation>
        <location evidence="1">Membrane</location>
        <location evidence="1">Clathrin-coated pit</location>
    </subcellularLocation>
</comment>
<dbReference type="GO" id="GO:0005509">
    <property type="term" value="F:calcium ion binding"/>
    <property type="evidence" value="ECO:0007669"/>
    <property type="project" value="InterPro"/>
</dbReference>
<name>A0A8C7ABL4_NEOVI</name>
<organism evidence="28 29">
    <name type="scientific">Neovison vison</name>
    <name type="common">American mink</name>
    <name type="synonym">Mustela vison</name>
    <dbReference type="NCBI Taxonomy" id="452646"/>
    <lineage>
        <taxon>Eukaryota</taxon>
        <taxon>Metazoa</taxon>
        <taxon>Chordata</taxon>
        <taxon>Craniata</taxon>
        <taxon>Vertebrata</taxon>
        <taxon>Euteleostomi</taxon>
        <taxon>Mammalia</taxon>
        <taxon>Eutheria</taxon>
        <taxon>Laurasiatheria</taxon>
        <taxon>Carnivora</taxon>
        <taxon>Caniformia</taxon>
        <taxon>Musteloidea</taxon>
        <taxon>Mustelidae</taxon>
        <taxon>Mustelinae</taxon>
        <taxon>Neogale</taxon>
    </lineage>
</organism>
<dbReference type="PRINTS" id="PR00261">
    <property type="entry name" value="LDLRECEPTOR"/>
</dbReference>
<keyword evidence="13" id="KW-0443">Lipid metabolism</keyword>
<evidence type="ECO:0000256" key="3">
    <source>
        <dbReference type="ARBA" id="ARBA00022448"/>
    </source>
</evidence>
<dbReference type="Gene3D" id="2.10.25.10">
    <property type="entry name" value="Laminin"/>
    <property type="match status" value="3"/>
</dbReference>
<feature type="disulfide bond" evidence="22">
    <location>
        <begin position="190"/>
        <end position="200"/>
    </location>
</feature>
<evidence type="ECO:0000256" key="18">
    <source>
        <dbReference type="ARBA" id="ARBA00023176"/>
    </source>
</evidence>
<sequence>MRPAGWGLCWAAALLLAALGAAVEDKCGRNEFQCQDGKCISYKWVCDGSAECPDASDESQETCLAVTCKSGDFSCGGRVNRCIPHFWRCDGQVDCENGSDEQGCLTLCEGPSKFKCHSGECIPLDKVCNSVRDCRDWSDEPLKECGTNECLDNKGGCSHICNDLKVGYECLCPEGFRLADQRRCEDIDECQDPDVCSQLCVNLEGSYKCDCEKGFQLDPHTKACKAVGDIAYLFFTNRHEVRKMTLDRSEYTSLIPNLKNVVALDTEVASNRIYWSDLSQRKIYSTQIDRAPGFSTYDAIISEGVQAPDGLAVDWVHSNIYWTDSILGTVSVADTKGVKRKTLFKEKGSKPRAIVVDPAHGFMYWTDWGTPAEIKKGGLNGVDVYSLVTEDIQWPNGITLDLSGGRLYWVDSKLHSISSIDVNGGNRKTVLEDKKKLAHPFSLAIFEDKIFWTDIINEAIFSANRLTGSDINLVAENLLSPEDIVLFHNLTQPKGVNWCERTALRNGGCQYLCLPAPQINPHSPKFTCACPDGMLLAKDMRSCLTGPEPGATTQGTSTITVRPTVRSTTVEPKHTASPQSVASPEFTTAEMVTMSHYALGDAASRGDEKRPRSVGALYIILPIVLLTLLCFGTFLLWKNWRLRSINSINFDNPVYQKTTEDEVHICCSPDGYTYPSRQMVSLEDEAA</sequence>
<dbReference type="GO" id="GO:0034362">
    <property type="term" value="C:low-density lipoprotein particle"/>
    <property type="evidence" value="ECO:0007669"/>
    <property type="project" value="UniProtKB-KW"/>
</dbReference>
<keyword evidence="8" id="KW-0427">LDL</keyword>
<dbReference type="GO" id="GO:0005905">
    <property type="term" value="C:clathrin-coated pit"/>
    <property type="evidence" value="ECO:0007669"/>
    <property type="project" value="UniProtKB-SubCell"/>
</dbReference>
<evidence type="ECO:0000259" key="27">
    <source>
        <dbReference type="PROSITE" id="PS50026"/>
    </source>
</evidence>
<dbReference type="FunFam" id="4.10.400.10:FF:000124">
    <property type="entry name" value="Low density lipoprotein receptor"/>
    <property type="match status" value="1"/>
</dbReference>
<feature type="repeat" description="LDL-receptor class B" evidence="24">
    <location>
        <begin position="361"/>
        <end position="404"/>
    </location>
</feature>
<dbReference type="GO" id="GO:0006898">
    <property type="term" value="P:receptor-mediated endocytosis"/>
    <property type="evidence" value="ECO:0007669"/>
    <property type="project" value="TreeGrafter"/>
</dbReference>
<evidence type="ECO:0000256" key="1">
    <source>
        <dbReference type="ARBA" id="ARBA00004600"/>
    </source>
</evidence>
<keyword evidence="16" id="KW-1207">Sterol metabolism</keyword>
<evidence type="ECO:0000256" key="7">
    <source>
        <dbReference type="ARBA" id="ARBA00022692"/>
    </source>
</evidence>
<evidence type="ECO:0000256" key="24">
    <source>
        <dbReference type="PROSITE-ProRule" id="PRU00461"/>
    </source>
</evidence>
<proteinExistence type="inferred from homology"/>
<keyword evidence="7 25" id="KW-0812">Transmembrane</keyword>
<dbReference type="Pfam" id="PF00057">
    <property type="entry name" value="Ldl_recept_a"/>
    <property type="match status" value="3"/>
</dbReference>
<dbReference type="GO" id="GO:0016324">
    <property type="term" value="C:apical plasma membrane"/>
    <property type="evidence" value="ECO:0007669"/>
    <property type="project" value="TreeGrafter"/>
</dbReference>
<dbReference type="SMART" id="SM00135">
    <property type="entry name" value="LY"/>
    <property type="match status" value="5"/>
</dbReference>
<dbReference type="Pfam" id="PF12662">
    <property type="entry name" value="cEGF"/>
    <property type="match status" value="1"/>
</dbReference>
<dbReference type="PROSITE" id="PS50026">
    <property type="entry name" value="EGF_3"/>
    <property type="match status" value="1"/>
</dbReference>
<dbReference type="Ensembl" id="ENSNVIT00000003460.1">
    <property type="protein sequence ID" value="ENSNVIP00000002975.1"/>
    <property type="gene ID" value="ENSNVIG00000002095.1"/>
</dbReference>
<dbReference type="CDD" id="cd00112">
    <property type="entry name" value="LDLa"/>
    <property type="match status" value="3"/>
</dbReference>
<keyword evidence="19" id="KW-0325">Glycoprotein</keyword>
<reference evidence="28" key="1">
    <citation type="submission" date="2025-08" db="UniProtKB">
        <authorList>
            <consortium name="Ensembl"/>
        </authorList>
    </citation>
    <scope>IDENTIFICATION</scope>
</reference>
<dbReference type="SUPFAM" id="SSF63825">
    <property type="entry name" value="YWTD domain"/>
    <property type="match status" value="1"/>
</dbReference>
<dbReference type="SUPFAM" id="SSF57184">
    <property type="entry name" value="Growth factor receptor domain"/>
    <property type="match status" value="1"/>
</dbReference>
<keyword evidence="9 26" id="KW-0732">Signal</keyword>
<protein>
    <submittedName>
        <fullName evidence="28">Low density lipoprotein receptor</fullName>
    </submittedName>
</protein>
<evidence type="ECO:0000256" key="20">
    <source>
        <dbReference type="ARBA" id="ARBA00023221"/>
    </source>
</evidence>
<keyword evidence="6" id="KW-0254">Endocytosis</keyword>
<dbReference type="GO" id="GO:0005768">
    <property type="term" value="C:endosome"/>
    <property type="evidence" value="ECO:0007669"/>
    <property type="project" value="UniProtKB-ARBA"/>
</dbReference>
<dbReference type="GO" id="GO:0006869">
    <property type="term" value="P:lipid transport"/>
    <property type="evidence" value="ECO:0007669"/>
    <property type="project" value="UniProtKB-KW"/>
</dbReference>
<dbReference type="InterPro" id="IPR000152">
    <property type="entry name" value="EGF-type_Asp/Asn_hydroxyl_site"/>
</dbReference>
<evidence type="ECO:0000256" key="17">
    <source>
        <dbReference type="ARBA" id="ARBA00023170"/>
    </source>
</evidence>
<evidence type="ECO:0000256" key="10">
    <source>
        <dbReference type="ARBA" id="ARBA00022737"/>
    </source>
</evidence>
<comment type="similarity">
    <text evidence="2">Belongs to the LDLR family.</text>
</comment>
<dbReference type="FunFam" id="2.120.10.30:FF:000002">
    <property type="entry name" value="low-density lipoprotein receptor isoform X1"/>
    <property type="match status" value="1"/>
</dbReference>
<evidence type="ECO:0000256" key="4">
    <source>
        <dbReference type="ARBA" id="ARBA00022536"/>
    </source>
</evidence>
<dbReference type="Pfam" id="PF00058">
    <property type="entry name" value="Ldl_recept_b"/>
    <property type="match status" value="5"/>
</dbReference>
<dbReference type="Proteomes" id="UP000694425">
    <property type="component" value="Unplaced"/>
</dbReference>
<keyword evidence="5" id="KW-0153">Cholesterol metabolism</keyword>
<dbReference type="InterPro" id="IPR051221">
    <property type="entry name" value="LDLR-related"/>
</dbReference>
<keyword evidence="15 22" id="KW-1015">Disulfide bond</keyword>
<evidence type="ECO:0000256" key="9">
    <source>
        <dbReference type="ARBA" id="ARBA00022729"/>
    </source>
</evidence>
<feature type="disulfide bond" evidence="23">
    <location>
        <begin position="116"/>
        <end position="134"/>
    </location>
</feature>
<feature type="disulfide bond" evidence="23">
    <location>
        <begin position="89"/>
        <end position="104"/>
    </location>
</feature>
<evidence type="ECO:0000256" key="11">
    <source>
        <dbReference type="ARBA" id="ARBA00022989"/>
    </source>
</evidence>
<evidence type="ECO:0000313" key="28">
    <source>
        <dbReference type="Ensembl" id="ENSNVIP00000002975.1"/>
    </source>
</evidence>
<keyword evidence="10" id="KW-0677">Repeat</keyword>
<dbReference type="InterPro" id="IPR001881">
    <property type="entry name" value="EGF-like_Ca-bd_dom"/>
</dbReference>
<keyword evidence="11 25" id="KW-1133">Transmembrane helix</keyword>
<keyword evidence="18" id="KW-0168">Coated pit</keyword>
<feature type="repeat" description="LDL-receptor class B" evidence="24">
    <location>
        <begin position="405"/>
        <end position="449"/>
    </location>
</feature>
<dbReference type="InterPro" id="IPR018097">
    <property type="entry name" value="EGF_Ca-bd_CS"/>
</dbReference>
<evidence type="ECO:0000256" key="22">
    <source>
        <dbReference type="PROSITE-ProRule" id="PRU00076"/>
    </source>
</evidence>
<dbReference type="PROSITE" id="PS00010">
    <property type="entry name" value="ASX_HYDROXYL"/>
    <property type="match status" value="2"/>
</dbReference>
<keyword evidence="3" id="KW-0813">Transport</keyword>
<evidence type="ECO:0000256" key="13">
    <source>
        <dbReference type="ARBA" id="ARBA00023098"/>
    </source>
</evidence>
<dbReference type="GO" id="GO:0043235">
    <property type="term" value="C:receptor complex"/>
    <property type="evidence" value="ECO:0007669"/>
    <property type="project" value="TreeGrafter"/>
</dbReference>
<dbReference type="PROSITE" id="PS01209">
    <property type="entry name" value="LDLRA_1"/>
    <property type="match status" value="2"/>
</dbReference>
<evidence type="ECO:0000256" key="16">
    <source>
        <dbReference type="ARBA" id="ARBA00023166"/>
    </source>
</evidence>
<dbReference type="AlphaFoldDB" id="A0A8C7ABL4"/>
<dbReference type="GO" id="GO:0008203">
    <property type="term" value="P:cholesterol metabolic process"/>
    <property type="evidence" value="ECO:0007669"/>
    <property type="project" value="UniProtKB-KW"/>
</dbReference>
<dbReference type="SMART" id="SM00179">
    <property type="entry name" value="EGF_CA"/>
    <property type="match status" value="2"/>
</dbReference>
<reference evidence="28" key="2">
    <citation type="submission" date="2025-09" db="UniProtKB">
        <authorList>
            <consortium name="Ensembl"/>
        </authorList>
    </citation>
    <scope>IDENTIFICATION</scope>
</reference>
<dbReference type="SMART" id="SM00192">
    <property type="entry name" value="LDLa"/>
    <property type="match status" value="3"/>
</dbReference>
<dbReference type="InterPro" id="IPR026823">
    <property type="entry name" value="cEGF"/>
</dbReference>
<dbReference type="InterPro" id="IPR000742">
    <property type="entry name" value="EGF"/>
</dbReference>
<keyword evidence="12" id="KW-0445">Lipid transport</keyword>
<feature type="disulfide bond" evidence="23">
    <location>
        <begin position="34"/>
        <end position="52"/>
    </location>
</feature>
<dbReference type="Gene3D" id="4.10.400.10">
    <property type="entry name" value="Low-density Lipoprotein Receptor"/>
    <property type="match status" value="3"/>
</dbReference>
<feature type="signal peptide" evidence="26">
    <location>
        <begin position="1"/>
        <end position="22"/>
    </location>
</feature>
<dbReference type="PROSITE" id="PS51120">
    <property type="entry name" value="LDLRB"/>
    <property type="match status" value="4"/>
</dbReference>
<dbReference type="PROSITE" id="PS01186">
    <property type="entry name" value="EGF_2"/>
    <property type="match status" value="2"/>
</dbReference>
<feature type="repeat" description="LDL-receptor class B" evidence="24">
    <location>
        <begin position="318"/>
        <end position="360"/>
    </location>
</feature>
<accession>A0A8C7ABL4</accession>
<feature type="repeat" description="LDL-receptor class B" evidence="24">
    <location>
        <begin position="271"/>
        <end position="317"/>
    </location>
</feature>
<dbReference type="GeneTree" id="ENSGT00940000161046"/>
<dbReference type="InterPro" id="IPR036055">
    <property type="entry name" value="LDL_receptor-like_sf"/>
</dbReference>
<evidence type="ECO:0000256" key="19">
    <source>
        <dbReference type="ARBA" id="ARBA00023180"/>
    </source>
</evidence>
<evidence type="ECO:0000256" key="6">
    <source>
        <dbReference type="ARBA" id="ARBA00022583"/>
    </source>
</evidence>
<evidence type="ECO:0000256" key="21">
    <source>
        <dbReference type="ARBA" id="ARBA00046288"/>
    </source>
</evidence>
<comment type="caution">
    <text evidence="22">Lacks conserved residue(s) required for the propagation of feature annotation.</text>
</comment>
<dbReference type="PROSITE" id="PS50068">
    <property type="entry name" value="LDLRA_2"/>
    <property type="match status" value="3"/>
</dbReference>
<evidence type="ECO:0000256" key="23">
    <source>
        <dbReference type="PROSITE-ProRule" id="PRU00124"/>
    </source>
</evidence>
<feature type="transmembrane region" description="Helical" evidence="25">
    <location>
        <begin position="615"/>
        <end position="637"/>
    </location>
</feature>
<dbReference type="InterPro" id="IPR009030">
    <property type="entry name" value="Growth_fac_rcpt_cys_sf"/>
</dbReference>
<evidence type="ECO:0000256" key="26">
    <source>
        <dbReference type="SAM" id="SignalP"/>
    </source>
</evidence>
<feature type="domain" description="EGF-like" evidence="27">
    <location>
        <begin position="186"/>
        <end position="225"/>
    </location>
</feature>
<keyword evidence="17" id="KW-0675">Receptor</keyword>
<dbReference type="PANTHER" id="PTHR22722">
    <property type="entry name" value="LOW-DENSITY LIPOPROTEIN RECEPTOR-RELATED PROTEIN 2-RELATED"/>
    <property type="match status" value="1"/>
</dbReference>
<dbReference type="InterPro" id="IPR023415">
    <property type="entry name" value="LDLR_class-A_CS"/>
</dbReference>
<evidence type="ECO:0000256" key="25">
    <source>
        <dbReference type="SAM" id="Phobius"/>
    </source>
</evidence>
<dbReference type="PANTHER" id="PTHR22722:SF15">
    <property type="entry name" value="LOW-DENSITY LIPOPROTEIN RECEPTOR-RELATED"/>
    <property type="match status" value="1"/>
</dbReference>
<keyword evidence="29" id="KW-1185">Reference proteome</keyword>